<name>A0A2K8YXD2_9BACT</name>
<gene>
    <name evidence="2" type="ORF">CWM47_10815</name>
</gene>
<dbReference type="CDD" id="cd00229">
    <property type="entry name" value="SGNH_hydrolase"/>
    <property type="match status" value="1"/>
</dbReference>
<proteinExistence type="predicted"/>
<dbReference type="OrthoDB" id="1091634at2"/>
<reference evidence="2 3" key="1">
    <citation type="submission" date="2017-11" db="EMBL/GenBank/DDBJ databases">
        <title>Taxonomic description and genome sequences of Spirosoma HA7 sp. nov., isolated from pollen microhabitat of Corylus avellana.</title>
        <authorList>
            <person name="Ambika Manirajan B."/>
            <person name="Suarez C."/>
            <person name="Ratering S."/>
            <person name="Geissler-Plaum R."/>
            <person name="Cardinale M."/>
            <person name="Sylvia S."/>
        </authorList>
    </citation>
    <scope>NUCLEOTIDE SEQUENCE [LARGE SCALE GENOMIC DNA]</scope>
    <source>
        <strain evidence="2 3">HA7</strain>
    </source>
</reference>
<sequence>MIRIRWPTEVNKISYYTILNNLSRLFALAGLLISFQPDSYAQTTSPDCVTGCVQITVTRISGYIKTPTPSVTEPVGGSPAAPSVPEPTPTPQSLAAPVFTPQSGAVAFGSTITLSASALPDGAVVEYSTDNGTTWVAGNQIIVNNKIDLIGRVRLGDKTTATGKVSFIPYFQRMLVIGNSIMNHGPAPDLGWFNNNGMAASAPEKDFVHLLTGQLQTLYAGVAVKLQSSGSLERQYGMSNYSIDEFNEPVQQFKPDLILVRMGENVDDSQVQARNFETSFRAFLERLVLLSGSQPVKIVCTTSVWSNPQADAVIRKVANEKGYTLVDLSSMVGQGQYFASQYANGAVAAHPNDAGMQRIDELIWEKLK</sequence>
<feature type="region of interest" description="Disordered" evidence="1">
    <location>
        <begin position="68"/>
        <end position="92"/>
    </location>
</feature>
<evidence type="ECO:0000313" key="2">
    <source>
        <dbReference type="EMBL" id="AUD02273.1"/>
    </source>
</evidence>
<dbReference type="AlphaFoldDB" id="A0A2K8YXD2"/>
<organism evidence="2 3">
    <name type="scientific">Spirosoma pollinicola</name>
    <dbReference type="NCBI Taxonomy" id="2057025"/>
    <lineage>
        <taxon>Bacteria</taxon>
        <taxon>Pseudomonadati</taxon>
        <taxon>Bacteroidota</taxon>
        <taxon>Cytophagia</taxon>
        <taxon>Cytophagales</taxon>
        <taxon>Cytophagaceae</taxon>
        <taxon>Spirosoma</taxon>
    </lineage>
</organism>
<accession>A0A2K8YXD2</accession>
<dbReference type="InterPro" id="IPR036514">
    <property type="entry name" value="SGNH_hydro_sf"/>
</dbReference>
<keyword evidence="3" id="KW-1185">Reference proteome</keyword>
<dbReference type="EMBL" id="CP025096">
    <property type="protein sequence ID" value="AUD02273.1"/>
    <property type="molecule type" value="Genomic_DNA"/>
</dbReference>
<evidence type="ECO:0000256" key="1">
    <source>
        <dbReference type="SAM" id="MobiDB-lite"/>
    </source>
</evidence>
<dbReference type="Proteomes" id="UP000232883">
    <property type="component" value="Chromosome"/>
</dbReference>
<dbReference type="SUPFAM" id="SSF52266">
    <property type="entry name" value="SGNH hydrolase"/>
    <property type="match status" value="1"/>
</dbReference>
<dbReference type="Gene3D" id="3.40.50.1110">
    <property type="entry name" value="SGNH hydrolase"/>
    <property type="match status" value="1"/>
</dbReference>
<protein>
    <submittedName>
        <fullName evidence="2">Uncharacterized protein</fullName>
    </submittedName>
</protein>
<dbReference type="GO" id="GO:0016788">
    <property type="term" value="F:hydrolase activity, acting on ester bonds"/>
    <property type="evidence" value="ECO:0007669"/>
    <property type="project" value="UniProtKB-ARBA"/>
</dbReference>
<dbReference type="KEGG" id="spir:CWM47_10815"/>
<evidence type="ECO:0000313" key="3">
    <source>
        <dbReference type="Proteomes" id="UP000232883"/>
    </source>
</evidence>